<comment type="caution">
    <text evidence="2">The sequence shown here is derived from an EMBL/GenBank/DDBJ whole genome shotgun (WGS) entry which is preliminary data.</text>
</comment>
<evidence type="ECO:0000256" key="1">
    <source>
        <dbReference type="SAM" id="MobiDB-lite"/>
    </source>
</evidence>
<dbReference type="EMBL" id="LAZR01018497">
    <property type="protein sequence ID" value="KKL96188.1"/>
    <property type="molecule type" value="Genomic_DNA"/>
</dbReference>
<reference evidence="2" key="1">
    <citation type="journal article" date="2015" name="Nature">
        <title>Complex archaea that bridge the gap between prokaryotes and eukaryotes.</title>
        <authorList>
            <person name="Spang A."/>
            <person name="Saw J.H."/>
            <person name="Jorgensen S.L."/>
            <person name="Zaremba-Niedzwiedzka K."/>
            <person name="Martijn J."/>
            <person name="Lind A.E."/>
            <person name="van Eijk R."/>
            <person name="Schleper C."/>
            <person name="Guy L."/>
            <person name="Ettema T.J."/>
        </authorList>
    </citation>
    <scope>NUCLEOTIDE SEQUENCE</scope>
</reference>
<proteinExistence type="predicted"/>
<name>A0A0F9GBQ6_9ZZZZ</name>
<evidence type="ECO:0000313" key="2">
    <source>
        <dbReference type="EMBL" id="KKL96188.1"/>
    </source>
</evidence>
<dbReference type="AlphaFoldDB" id="A0A0F9GBQ6"/>
<gene>
    <name evidence="2" type="ORF">LCGC14_1847000</name>
</gene>
<sequence>MTVPDIDINDLTVDAYRRMADMMNKRVDKLTEAEKKQAVINIMVQVTIARNAVDRYGADNFAEIQAIYGGRKYFDRRGRSHPLSCTRGCPKNVDEGERRRARRGDASILKRCRGAGIDCLKKPQLGNKLRLRNMTKEERYRAAEEIRGAPLPPFDIPKDSELKPGVEEG</sequence>
<accession>A0A0F9GBQ6</accession>
<organism evidence="2">
    <name type="scientific">marine sediment metagenome</name>
    <dbReference type="NCBI Taxonomy" id="412755"/>
    <lineage>
        <taxon>unclassified sequences</taxon>
        <taxon>metagenomes</taxon>
        <taxon>ecological metagenomes</taxon>
    </lineage>
</organism>
<feature type="compositionally biased region" description="Basic and acidic residues" evidence="1">
    <location>
        <begin position="156"/>
        <end position="169"/>
    </location>
</feature>
<protein>
    <submittedName>
        <fullName evidence="2">Uncharacterized protein</fullName>
    </submittedName>
</protein>
<feature type="region of interest" description="Disordered" evidence="1">
    <location>
        <begin position="143"/>
        <end position="169"/>
    </location>
</feature>